<dbReference type="OrthoDB" id="9807742at2"/>
<dbReference type="SUPFAM" id="SSF56784">
    <property type="entry name" value="HAD-like"/>
    <property type="match status" value="1"/>
</dbReference>
<dbReference type="Proteomes" id="UP000218934">
    <property type="component" value="Unassembled WGS sequence"/>
</dbReference>
<dbReference type="RefSeq" id="WP_066968013.1">
    <property type="nucleotide sequence ID" value="NZ_CP023449.1"/>
</dbReference>
<dbReference type="InterPro" id="IPR023214">
    <property type="entry name" value="HAD_sf"/>
</dbReference>
<dbReference type="Pfam" id="PF00702">
    <property type="entry name" value="Hydrolase"/>
    <property type="match status" value="1"/>
</dbReference>
<gene>
    <name evidence="1" type="ORF">COO09_15285</name>
</gene>
<dbReference type="InterPro" id="IPR023198">
    <property type="entry name" value="PGP-like_dom2"/>
</dbReference>
<proteinExistence type="predicted"/>
<dbReference type="PRINTS" id="PR00413">
    <property type="entry name" value="HADHALOGNASE"/>
</dbReference>
<evidence type="ECO:0000313" key="2">
    <source>
        <dbReference type="Proteomes" id="UP000218934"/>
    </source>
</evidence>
<name>A0A2A4FVE8_9SPHN</name>
<dbReference type="KEGG" id="rdi:CMV14_03100"/>
<organism evidence="1 2">
    <name type="scientific">Rhizorhabdus dicambivorans</name>
    <dbReference type="NCBI Taxonomy" id="1850238"/>
    <lineage>
        <taxon>Bacteria</taxon>
        <taxon>Pseudomonadati</taxon>
        <taxon>Pseudomonadota</taxon>
        <taxon>Alphaproteobacteria</taxon>
        <taxon>Sphingomonadales</taxon>
        <taxon>Sphingomonadaceae</taxon>
        <taxon>Rhizorhabdus</taxon>
    </lineage>
</organism>
<evidence type="ECO:0000313" key="1">
    <source>
        <dbReference type="EMBL" id="PCE41428.1"/>
    </source>
</evidence>
<dbReference type="InterPro" id="IPR036412">
    <property type="entry name" value="HAD-like_sf"/>
</dbReference>
<protein>
    <submittedName>
        <fullName evidence="1">HAD family phosphatase</fullName>
    </submittedName>
</protein>
<dbReference type="AlphaFoldDB" id="A0A2A4FVE8"/>
<dbReference type="PANTHER" id="PTHR43611">
    <property type="entry name" value="ALPHA-D-GLUCOSE 1-PHOSPHATE PHOSPHATASE"/>
    <property type="match status" value="1"/>
</dbReference>
<sequence>MLYDWNLRQFFEKLVPARELELFLRDVVNLDWHSQHDAGRPFAETSAELIAGWPRFADAIRAFGPRFSETVTGLLPGMGDIVRDLHGRGVPLYAITNFSHEFWPPFRAREAAVFDLFDDIVVSGDEKLIKPDRAIYHLALARFGLTADEAIFIDDRAENVIAAEACGIHGHVFRDAADLRARLESLRLL</sequence>
<accession>A0A2A4FVE8</accession>
<keyword evidence="2" id="KW-1185">Reference proteome</keyword>
<dbReference type="NCBIfam" id="TIGR01509">
    <property type="entry name" value="HAD-SF-IA-v3"/>
    <property type="match status" value="1"/>
</dbReference>
<dbReference type="CDD" id="cd02603">
    <property type="entry name" value="HAD_sEH-N_like"/>
    <property type="match status" value="1"/>
</dbReference>
<dbReference type="Gene3D" id="3.40.50.1000">
    <property type="entry name" value="HAD superfamily/HAD-like"/>
    <property type="match status" value="1"/>
</dbReference>
<dbReference type="EMBL" id="NWUF01000015">
    <property type="protein sequence ID" value="PCE41428.1"/>
    <property type="molecule type" value="Genomic_DNA"/>
</dbReference>
<dbReference type="InterPro" id="IPR006439">
    <property type="entry name" value="HAD-SF_hydro_IA"/>
</dbReference>
<comment type="caution">
    <text evidence="1">The sequence shown here is derived from an EMBL/GenBank/DDBJ whole genome shotgun (WGS) entry which is preliminary data.</text>
</comment>
<dbReference type="PANTHER" id="PTHR43611:SF3">
    <property type="entry name" value="FLAVIN MONONUCLEOTIDE HYDROLASE 1, CHLOROPLATIC"/>
    <property type="match status" value="1"/>
</dbReference>
<dbReference type="Gene3D" id="1.10.150.240">
    <property type="entry name" value="Putative phosphatase, domain 2"/>
    <property type="match status" value="1"/>
</dbReference>
<reference evidence="1 2" key="1">
    <citation type="submission" date="2017-09" db="EMBL/GenBank/DDBJ databases">
        <title>The Catabolism of 3,6-Dichlorosalicylic acid is Initiated by the Cytochrome P450 Monooxygenase DsmABC in Rhizorhabdus dicambivorans Ndbn-20.</title>
        <authorList>
            <person name="Na L."/>
        </authorList>
    </citation>
    <scope>NUCLEOTIDE SEQUENCE [LARGE SCALE GENOMIC DNA]</scope>
    <source>
        <strain evidence="1 2">Ndbn-20m</strain>
    </source>
</reference>